<comment type="caution">
    <text evidence="3">The sequence shown here is derived from an EMBL/GenBank/DDBJ whole genome shotgun (WGS) entry which is preliminary data.</text>
</comment>
<evidence type="ECO:0000313" key="4">
    <source>
        <dbReference type="Proteomes" id="UP001500227"/>
    </source>
</evidence>
<proteinExistence type="predicted"/>
<feature type="domain" description="Metallo-beta-lactamase" evidence="2">
    <location>
        <begin position="15"/>
        <end position="206"/>
    </location>
</feature>
<dbReference type="PANTHER" id="PTHR43084">
    <property type="entry name" value="PERSULFIDE DIOXYGENASE ETHE1"/>
    <property type="match status" value="1"/>
</dbReference>
<dbReference type="CDD" id="cd07724">
    <property type="entry name" value="POD-like_MBL-fold"/>
    <property type="match status" value="1"/>
</dbReference>
<name>A0ABP9MA09_9BURK</name>
<sequence length="288" mass="31954">MKTPHAEAFFDPQTSTFSYVVHAPGNAQCAIIDPVLDYEPHAAKTSTESAQKLVDYIKANQLELQWIIETHAHADHLSAGAWLQSQLGGQIAIGSPITTVQNTFKTIYHLGDHVKTNGEPFDVLFKAGDQFKIGDMTVDVLHVPGHTPADMAYHVHDLGIFVGDTLFLPDVGSARCDFPGGDAEQLYDSVQKLLSFPDDTVLFMCHDYPPANREPQHACTVAEQKQHNIHLRDGISKAEFVKMRTERDATLGMPRLILPSLQVNIQAGKLPQPEDDGHRYLKIPLNRF</sequence>
<reference evidence="4" key="1">
    <citation type="journal article" date="2019" name="Int. J. Syst. Evol. Microbiol.">
        <title>The Global Catalogue of Microorganisms (GCM) 10K type strain sequencing project: providing services to taxonomists for standard genome sequencing and annotation.</title>
        <authorList>
            <consortium name="The Broad Institute Genomics Platform"/>
            <consortium name="The Broad Institute Genome Sequencing Center for Infectious Disease"/>
            <person name="Wu L."/>
            <person name="Ma J."/>
        </authorList>
    </citation>
    <scope>NUCLEOTIDE SEQUENCE [LARGE SCALE GENOMIC DNA]</scope>
    <source>
        <strain evidence="4">JCM 18423</strain>
    </source>
</reference>
<keyword evidence="4" id="KW-1185">Reference proteome</keyword>
<evidence type="ECO:0000313" key="3">
    <source>
        <dbReference type="EMBL" id="GAA5091726.1"/>
    </source>
</evidence>
<keyword evidence="1" id="KW-0479">Metal-binding</keyword>
<dbReference type="PANTHER" id="PTHR43084:SF1">
    <property type="entry name" value="PERSULFIDE DIOXYGENASE ETHE1, MITOCHONDRIAL"/>
    <property type="match status" value="1"/>
</dbReference>
<dbReference type="InterPro" id="IPR051682">
    <property type="entry name" value="Mito_Persulfide_Diox"/>
</dbReference>
<organism evidence="3 4">
    <name type="scientific">Paenalcaligenes hermetiae</name>
    <dbReference type="NCBI Taxonomy" id="1157987"/>
    <lineage>
        <taxon>Bacteria</taxon>
        <taxon>Pseudomonadati</taxon>
        <taxon>Pseudomonadota</taxon>
        <taxon>Betaproteobacteria</taxon>
        <taxon>Burkholderiales</taxon>
        <taxon>Alcaligenaceae</taxon>
        <taxon>Paenalcaligenes</taxon>
    </lineage>
</organism>
<dbReference type="Gene3D" id="3.60.15.10">
    <property type="entry name" value="Ribonuclease Z/Hydroxyacylglutathione hydrolase-like"/>
    <property type="match status" value="1"/>
</dbReference>
<gene>
    <name evidence="3" type="ORF">GCM10023337_17860</name>
</gene>
<dbReference type="SUPFAM" id="SSF56281">
    <property type="entry name" value="Metallo-hydrolase/oxidoreductase"/>
    <property type="match status" value="1"/>
</dbReference>
<dbReference type="RefSeq" id="WP_345371224.1">
    <property type="nucleotide sequence ID" value="NZ_BAABKD010000011.1"/>
</dbReference>
<dbReference type="InterPro" id="IPR044528">
    <property type="entry name" value="POD-like_MBL-fold"/>
</dbReference>
<accession>A0ABP9MA09</accession>
<dbReference type="Proteomes" id="UP001500227">
    <property type="component" value="Unassembled WGS sequence"/>
</dbReference>
<dbReference type="Pfam" id="PF00753">
    <property type="entry name" value="Lactamase_B"/>
    <property type="match status" value="1"/>
</dbReference>
<dbReference type="InterPro" id="IPR001279">
    <property type="entry name" value="Metallo-B-lactamas"/>
</dbReference>
<dbReference type="SMART" id="SM00849">
    <property type="entry name" value="Lactamase_B"/>
    <property type="match status" value="1"/>
</dbReference>
<protein>
    <submittedName>
        <fullName evidence="3">MBL fold metallo-hydrolase</fullName>
    </submittedName>
</protein>
<dbReference type="InterPro" id="IPR036866">
    <property type="entry name" value="RibonucZ/Hydroxyglut_hydro"/>
</dbReference>
<evidence type="ECO:0000256" key="1">
    <source>
        <dbReference type="ARBA" id="ARBA00022723"/>
    </source>
</evidence>
<evidence type="ECO:0000259" key="2">
    <source>
        <dbReference type="SMART" id="SM00849"/>
    </source>
</evidence>
<dbReference type="EMBL" id="BAABKD010000011">
    <property type="protein sequence ID" value="GAA5091726.1"/>
    <property type="molecule type" value="Genomic_DNA"/>
</dbReference>